<organism evidence="1 2">
    <name type="scientific">Pediococcus inopinatus</name>
    <dbReference type="NCBI Taxonomy" id="114090"/>
    <lineage>
        <taxon>Bacteria</taxon>
        <taxon>Bacillati</taxon>
        <taxon>Bacillota</taxon>
        <taxon>Bacilli</taxon>
        <taxon>Lactobacillales</taxon>
        <taxon>Lactobacillaceae</taxon>
        <taxon>Pediococcus</taxon>
    </lineage>
</organism>
<protein>
    <submittedName>
        <fullName evidence="1">Conjugal transfer protein</fullName>
    </submittedName>
</protein>
<gene>
    <name evidence="1" type="ORF">N6G96_07145</name>
</gene>
<dbReference type="SUPFAM" id="SSF52540">
    <property type="entry name" value="P-loop containing nucleoside triphosphate hydrolases"/>
    <property type="match status" value="1"/>
</dbReference>
<dbReference type="InterPro" id="IPR027417">
    <property type="entry name" value="P-loop_NTPase"/>
</dbReference>
<proteinExistence type="predicted"/>
<evidence type="ECO:0000313" key="2">
    <source>
        <dbReference type="Proteomes" id="UP001302696"/>
    </source>
</evidence>
<keyword evidence="2" id="KW-1185">Reference proteome</keyword>
<dbReference type="EMBL" id="CP104778">
    <property type="protein sequence ID" value="WPC21065.1"/>
    <property type="molecule type" value="Genomic_DNA"/>
</dbReference>
<evidence type="ECO:0000313" key="1">
    <source>
        <dbReference type="EMBL" id="WPC21065.1"/>
    </source>
</evidence>
<dbReference type="RefSeq" id="WP_323707358.1">
    <property type="nucleotide sequence ID" value="NZ_CP104774.1"/>
</dbReference>
<dbReference type="Proteomes" id="UP001302696">
    <property type="component" value="Chromosome"/>
</dbReference>
<name>A0ABZ0Q287_9LACO</name>
<accession>A0ABZ0Q287</accession>
<reference evidence="2" key="1">
    <citation type="submission" date="2024-06" db="EMBL/GenBank/DDBJ databases">
        <authorList>
            <person name="Chang H.C."/>
            <person name="Mun S.Y."/>
        </authorList>
    </citation>
    <scope>NUCLEOTIDE SEQUENCE [LARGE SCALE GENOMIC DNA]</scope>
    <source>
        <strain evidence="2">KT1</strain>
    </source>
</reference>
<sequence>MKKYDLPTLNKKDIRRLNENGYDLGLIARTQPQGNVIPHERYIEYGDGYAAILTLYSYPSHDLRDYWLRYLMSNDNTIGIVSLGTENKEEILQSLKKSVDEKASQISDKNRTSDNLDAQDDYLDDVNVLRELRTTNSQMKRLYVRVLVYADTRAKLDERIHKIKESSGEFGMTAFLGEQEEEWHSTLMPTMQQEHLKFHRKGVPADLSTVGGMYYFDHTKLEDEKGSYYGFTSTGGAINFDLWKRDNQRTRSFMFVTGQPGMGKSTFLKMNTMDAFARGHYIRNFDISNEYAGLTNYLGGETIDLASSENKINPFEIFATDTDASGEQVDQINSFNNHINKLKTIFSTMNAAATADDMLVLDQLLVSFYIDYCHMWSHNPDRDRDKLKVTGLPHNQYPLLSDWNTYLGQIKRAASQEQRSPSERQSIDRIRMTFVTMQEKEGNIFEGFTNIPDFEKESFVTFNTGSLKSHGQATYNAQLHSVLSLVSSHIVNNGKYWRKQVSDGNATDDDVQKYLLNLDEAEEIITPKFPEGADLLAATMEQMRKNYCGIALAAPTIKGIVMNNSDSEKDTPYMSAVKKIFSLCQFRGFFQLPTEDIDLLSTALKGSITKEELEAITKLSKRHIFLNINGVTNLTFEVQTTNDMINLFGGGQG</sequence>
<dbReference type="Gene3D" id="3.40.50.300">
    <property type="entry name" value="P-loop containing nucleotide triphosphate hydrolases"/>
    <property type="match status" value="2"/>
</dbReference>